<feature type="region of interest" description="Disordered" evidence="1">
    <location>
        <begin position="19"/>
        <end position="42"/>
    </location>
</feature>
<evidence type="ECO:0000256" key="1">
    <source>
        <dbReference type="SAM" id="MobiDB-lite"/>
    </source>
</evidence>
<protein>
    <submittedName>
        <fullName evidence="3">FLYWCH-type domain-containing protein</fullName>
    </submittedName>
</protein>
<reference evidence="3" key="1">
    <citation type="submission" date="2016-11" db="UniProtKB">
        <authorList>
            <consortium name="WormBaseParasite"/>
        </authorList>
    </citation>
    <scope>IDENTIFICATION</scope>
</reference>
<dbReference type="AlphaFoldDB" id="A0A1I8BFC1"/>
<keyword evidence="2" id="KW-1185">Reference proteome</keyword>
<organism evidence="2 3">
    <name type="scientific">Meloidogyne hapla</name>
    <name type="common">Root-knot nematode worm</name>
    <dbReference type="NCBI Taxonomy" id="6305"/>
    <lineage>
        <taxon>Eukaryota</taxon>
        <taxon>Metazoa</taxon>
        <taxon>Ecdysozoa</taxon>
        <taxon>Nematoda</taxon>
        <taxon>Chromadorea</taxon>
        <taxon>Rhabditida</taxon>
        <taxon>Tylenchina</taxon>
        <taxon>Tylenchomorpha</taxon>
        <taxon>Tylenchoidea</taxon>
        <taxon>Meloidogynidae</taxon>
        <taxon>Meloidogyninae</taxon>
        <taxon>Meloidogyne</taxon>
    </lineage>
</organism>
<evidence type="ECO:0000313" key="2">
    <source>
        <dbReference type="Proteomes" id="UP000095281"/>
    </source>
</evidence>
<sequence length="162" mass="18594">MEVRSRLVELQKTRKRRLPINETSDLSELQQEANSDDDEENSQANLIKFEQGITQMGAVSLWHGGHRYIKKFGKYWRCSTKDCPATAKAEEKDGQFVGTLGEEEHNHPPAIQKKVCEEIRSKMKKDNNPVLGELRANVPDEVYIALGSDDALKQLLRRFIFH</sequence>
<proteinExistence type="predicted"/>
<evidence type="ECO:0000313" key="3">
    <source>
        <dbReference type="WBParaSite" id="MhA1_Contig2097.frz3.gene5"/>
    </source>
</evidence>
<dbReference type="Gene3D" id="2.20.25.240">
    <property type="match status" value="1"/>
</dbReference>
<feature type="compositionally biased region" description="Polar residues" evidence="1">
    <location>
        <begin position="21"/>
        <end position="33"/>
    </location>
</feature>
<dbReference type="WBParaSite" id="MhA1_Contig2097.frz3.gene5">
    <property type="protein sequence ID" value="MhA1_Contig2097.frz3.gene5"/>
    <property type="gene ID" value="MhA1_Contig2097.frz3.gene5"/>
</dbReference>
<dbReference type="Proteomes" id="UP000095281">
    <property type="component" value="Unplaced"/>
</dbReference>
<name>A0A1I8BFC1_MELHA</name>
<accession>A0A1I8BFC1</accession>